<dbReference type="Pfam" id="PF20153">
    <property type="entry name" value="DUF6535"/>
    <property type="match status" value="1"/>
</dbReference>
<feature type="compositionally biased region" description="Polar residues" evidence="1">
    <location>
        <begin position="1"/>
        <end position="14"/>
    </location>
</feature>
<dbReference type="Proteomes" id="UP000059188">
    <property type="component" value="Unassembled WGS sequence"/>
</dbReference>
<feature type="region of interest" description="Disordered" evidence="1">
    <location>
        <begin position="1"/>
        <end position="50"/>
    </location>
</feature>
<feature type="region of interest" description="Disordered" evidence="1">
    <location>
        <begin position="1065"/>
        <end position="1098"/>
    </location>
</feature>
<proteinExistence type="predicted"/>
<evidence type="ECO:0000313" key="4">
    <source>
        <dbReference type="EMBL" id="CEL62252.1"/>
    </source>
</evidence>
<feature type="transmembrane region" description="Helical" evidence="2">
    <location>
        <begin position="245"/>
        <end position="269"/>
    </location>
</feature>
<dbReference type="EMBL" id="LN679163">
    <property type="protein sequence ID" value="CEL62252.1"/>
    <property type="molecule type" value="Genomic_DNA"/>
</dbReference>
<dbReference type="AlphaFoldDB" id="A0A0B7G1C2"/>
<evidence type="ECO:0000256" key="2">
    <source>
        <dbReference type="SAM" id="Phobius"/>
    </source>
</evidence>
<dbReference type="OrthoDB" id="3219854at2759"/>
<keyword evidence="2" id="KW-1133">Transmembrane helix</keyword>
<feature type="domain" description="DUF6535" evidence="3">
    <location>
        <begin position="88"/>
        <end position="269"/>
    </location>
</feature>
<organism evidence="4 5">
    <name type="scientific">Thanatephorus cucumeris (strain AG1-IB / isolate 7/3/14)</name>
    <name type="common">Lettuce bottom rot fungus</name>
    <name type="synonym">Rhizoctonia solani</name>
    <dbReference type="NCBI Taxonomy" id="1108050"/>
    <lineage>
        <taxon>Eukaryota</taxon>
        <taxon>Fungi</taxon>
        <taxon>Dikarya</taxon>
        <taxon>Basidiomycota</taxon>
        <taxon>Agaricomycotina</taxon>
        <taxon>Agaricomycetes</taxon>
        <taxon>Cantharellales</taxon>
        <taxon>Ceratobasidiaceae</taxon>
        <taxon>Rhizoctonia</taxon>
        <taxon>Rhizoctonia solani AG-1</taxon>
    </lineage>
</organism>
<reference evidence="4 5" key="1">
    <citation type="submission" date="2014-11" db="EMBL/GenBank/DDBJ databases">
        <authorList>
            <person name="Wibberg Daniel"/>
        </authorList>
    </citation>
    <scope>NUCLEOTIDE SEQUENCE [LARGE SCALE GENOMIC DNA]</scope>
    <source>
        <strain evidence="4">Rhizoctonia solani AG1-IB 7/3/14</strain>
    </source>
</reference>
<evidence type="ECO:0000256" key="1">
    <source>
        <dbReference type="SAM" id="MobiDB-lite"/>
    </source>
</evidence>
<dbReference type="STRING" id="1108050.A0A0B7G1C2"/>
<gene>
    <name evidence="4" type="ORF">RSOLAG1IB_10326</name>
</gene>
<evidence type="ECO:0000259" key="3">
    <source>
        <dbReference type="Pfam" id="PF20153"/>
    </source>
</evidence>
<feature type="transmembrane region" description="Helical" evidence="2">
    <location>
        <begin position="275"/>
        <end position="303"/>
    </location>
</feature>
<accession>A0A0B7G1C2</accession>
<feature type="transmembrane region" description="Helical" evidence="2">
    <location>
        <begin position="190"/>
        <end position="208"/>
    </location>
</feature>
<keyword evidence="2" id="KW-0472">Membrane</keyword>
<sequence length="1121" mass="123641">MLDNSSTFAGNPSVANVEVEGSKKAKKYKEPITEITQSPVDEGGPRPPVKKKVLRSKNKVRLVAPVDPLELLEPDEYGTEMGKEARIWKIYVKEADKWDTELIDGWNRSLDMILVFAALFSAISSAFIIESSNMLTQDTNTATVNALLAISQNLATIAAVPGSTSTSSFASTALAPDLVPPHHAVIINTLWYFSLSLSVATSLLSMLAKDWCYSFGANRTGHSWDQALRRQRKWTMIEQWKMQELINVLPFFIHSSLLLFAIGLCIYVWDLNQTVAIPVICVTSIASAFYIWSSIMASIVKLFPYTTILSRVMQSEFMHSKYKLAKQYGKVCISSVLGALFIAASGCLYAICWVATAIFFLLQLPIVAVHHIWHKPEDPDRTKSFLHKLKKLISGGIRPKMHGWLNNARRNVSEFPRPWGPRESDHEQVASLALRWLIENCENAASVDAALQAIAGASARIPKEPLESCRAALHIVRRLAADPDTEEAERNNKLYTRALTILGSDPKATKGTKRSKDNLSSAEVSLRNFQPEHQRQIDDLITSTDFSPTAHNLDALSTGSIAASLSFRLLKGEDTDAPDIFAKLTGLLLEHIGSSVKQLNSAALRSLTNTTVLLASCSSASLFSPADMDRCMRSCLELISSGPATPHMESVLDACTAFLVSLALHNALDIEEAEQPSCITTDTRVERATSFLSNQHSRDYSAKSAFYHIAIIEILLSWSSHEDIKTSEEIIAKKDKLDLAYLREALKMPEDTSGRRRAADISKQQIAISQFLTAVEQVCKLTAHSEDCVSSNVVSLSPPVYCLFVWATCLSRFDKDQNVCDKLLSNLMFPNLTAEFTTAVDQILPVLWATYKGEGLGLGSGSQTWRFSTARLWQIEGANGDWLAIRPKHFAATQLWILISLVGTSSGHEQKRLKEILARHTGQDLGELGILALKRELENRIMTDYRDDHCIEVYTARIIGCILEGRDDEAGVAGSRPATVNQSETNSGVIHRVRRQLLSVPSALQGLASFTDKPRATQPARPFANRESSKGRFHRWSKGTALLAGLRKKARVGGVGSHSALSLRSGSHPLEVQDNPDSFAQTDFMEEPEQMTAGDRPFSDHVAIPILPIEPSSGGNHPPEK</sequence>
<evidence type="ECO:0000313" key="5">
    <source>
        <dbReference type="Proteomes" id="UP000059188"/>
    </source>
</evidence>
<feature type="transmembrane region" description="Helical" evidence="2">
    <location>
        <begin position="112"/>
        <end position="129"/>
    </location>
</feature>
<keyword evidence="5" id="KW-1185">Reference proteome</keyword>
<protein>
    <recommendedName>
        <fullName evidence="3">DUF6535 domain-containing protein</fullName>
    </recommendedName>
</protein>
<feature type="transmembrane region" description="Helical" evidence="2">
    <location>
        <begin position="331"/>
        <end position="362"/>
    </location>
</feature>
<keyword evidence="2" id="KW-0812">Transmembrane</keyword>
<feature type="compositionally biased region" description="Basic and acidic residues" evidence="1">
    <location>
        <begin position="20"/>
        <end position="32"/>
    </location>
</feature>
<name>A0A0B7G1C2_THACB</name>
<dbReference type="InterPro" id="IPR045338">
    <property type="entry name" value="DUF6535"/>
</dbReference>